<accession>X0VDB6</accession>
<protein>
    <submittedName>
        <fullName evidence="1">Uncharacterized protein</fullName>
    </submittedName>
</protein>
<name>X0VDB6_9ZZZZ</name>
<proteinExistence type="predicted"/>
<comment type="caution">
    <text evidence="1">The sequence shown here is derived from an EMBL/GenBank/DDBJ whole genome shotgun (WGS) entry which is preliminary data.</text>
</comment>
<sequence length="54" mass="6074">MHIVLPTVEGGKAAFVKVSWNPMRTVDPDVHREPMADYIVDSASISGKWRFCVE</sequence>
<reference evidence="1" key="1">
    <citation type="journal article" date="2014" name="Front. Microbiol.">
        <title>High frequency of phylogenetically diverse reductive dehalogenase-homologous genes in deep subseafloor sedimentary metagenomes.</title>
        <authorList>
            <person name="Kawai M."/>
            <person name="Futagami T."/>
            <person name="Toyoda A."/>
            <person name="Takaki Y."/>
            <person name="Nishi S."/>
            <person name="Hori S."/>
            <person name="Arai W."/>
            <person name="Tsubouchi T."/>
            <person name="Morono Y."/>
            <person name="Uchiyama I."/>
            <person name="Ito T."/>
            <person name="Fujiyama A."/>
            <person name="Inagaki F."/>
            <person name="Takami H."/>
        </authorList>
    </citation>
    <scope>NUCLEOTIDE SEQUENCE</scope>
    <source>
        <strain evidence="1">Expedition CK06-06</strain>
    </source>
</reference>
<organism evidence="1">
    <name type="scientific">marine sediment metagenome</name>
    <dbReference type="NCBI Taxonomy" id="412755"/>
    <lineage>
        <taxon>unclassified sequences</taxon>
        <taxon>metagenomes</taxon>
        <taxon>ecological metagenomes</taxon>
    </lineage>
</organism>
<dbReference type="AlphaFoldDB" id="X0VDB6"/>
<evidence type="ECO:0000313" key="1">
    <source>
        <dbReference type="EMBL" id="GAG16355.1"/>
    </source>
</evidence>
<dbReference type="EMBL" id="BARS01039204">
    <property type="protein sequence ID" value="GAG16355.1"/>
    <property type="molecule type" value="Genomic_DNA"/>
</dbReference>
<gene>
    <name evidence="1" type="ORF">S01H1_59900</name>
</gene>